<sequence>MPRENQIPHLGRVHRGAGGDHETPLQKCKDNAHRIEFVPKKRVFDERMPRENQIPHLGRVRRGAGGDHETPLQKCKDNAHRIEFVPKNRVFDEWTIIYMFNERKSVGSKKVAQSKSKATLSRRMPRENQIPQKSSQRSRR</sequence>
<accession>D7L5R9</accession>
<feature type="compositionally biased region" description="Polar residues" evidence="1">
    <location>
        <begin position="129"/>
        <end position="140"/>
    </location>
</feature>
<reference evidence="3" key="1">
    <citation type="journal article" date="2011" name="Nat. Genet.">
        <title>The Arabidopsis lyrata genome sequence and the basis of rapid genome size change.</title>
        <authorList>
            <person name="Hu T.T."/>
            <person name="Pattyn P."/>
            <person name="Bakker E.G."/>
            <person name="Cao J."/>
            <person name="Cheng J.-F."/>
            <person name="Clark R.M."/>
            <person name="Fahlgren N."/>
            <person name="Fawcett J.A."/>
            <person name="Grimwood J."/>
            <person name="Gundlach H."/>
            <person name="Haberer G."/>
            <person name="Hollister J.D."/>
            <person name="Ossowski S."/>
            <person name="Ottilar R.P."/>
            <person name="Salamov A.A."/>
            <person name="Schneeberger K."/>
            <person name="Spannagl M."/>
            <person name="Wang X."/>
            <person name="Yang L."/>
            <person name="Nasrallah M.E."/>
            <person name="Bergelson J."/>
            <person name="Carrington J.C."/>
            <person name="Gaut B.S."/>
            <person name="Schmutz J."/>
            <person name="Mayer K.F.X."/>
            <person name="Van de Peer Y."/>
            <person name="Grigoriev I.V."/>
            <person name="Nordborg M."/>
            <person name="Weigel D."/>
            <person name="Guo Y.-L."/>
        </authorList>
    </citation>
    <scope>NUCLEOTIDE SEQUENCE [LARGE SCALE GENOMIC DNA]</scope>
    <source>
        <strain evidence="3">cv. MN47</strain>
    </source>
</reference>
<keyword evidence="3" id="KW-1185">Reference proteome</keyword>
<feature type="region of interest" description="Disordered" evidence="1">
    <location>
        <begin position="42"/>
        <end position="73"/>
    </location>
</feature>
<evidence type="ECO:0000313" key="2">
    <source>
        <dbReference type="EMBL" id="EFH59812.1"/>
    </source>
</evidence>
<dbReference type="HOGENOM" id="CLU_1837826_0_0_1"/>
<feature type="region of interest" description="Disordered" evidence="1">
    <location>
        <begin position="105"/>
        <end position="140"/>
    </location>
</feature>
<proteinExistence type="predicted"/>
<dbReference type="Gramene" id="Al_scaffold_0003_2745">
    <property type="protein sequence ID" value="Al_scaffold_0003_2745"/>
    <property type="gene ID" value="Al_scaffold_0003_2745"/>
</dbReference>
<feature type="region of interest" description="Disordered" evidence="1">
    <location>
        <begin position="1"/>
        <end position="24"/>
    </location>
</feature>
<evidence type="ECO:0000256" key="1">
    <source>
        <dbReference type="SAM" id="MobiDB-lite"/>
    </source>
</evidence>
<feature type="compositionally biased region" description="Basic and acidic residues" evidence="1">
    <location>
        <begin position="64"/>
        <end position="73"/>
    </location>
</feature>
<name>D7L5R9_ARALL</name>
<evidence type="ECO:0000313" key="3">
    <source>
        <dbReference type="Proteomes" id="UP000008694"/>
    </source>
</evidence>
<dbReference type="EMBL" id="GL348715">
    <property type="protein sequence ID" value="EFH59812.1"/>
    <property type="molecule type" value="Genomic_DNA"/>
</dbReference>
<gene>
    <name evidence="2" type="ORF">ARALYDRAFT_673548</name>
</gene>
<dbReference type="AlphaFoldDB" id="D7L5R9"/>
<protein>
    <submittedName>
        <fullName evidence="2">Predicted protein</fullName>
    </submittedName>
</protein>
<dbReference type="Proteomes" id="UP000008694">
    <property type="component" value="Unassembled WGS sequence"/>
</dbReference>
<organism evidence="3">
    <name type="scientific">Arabidopsis lyrata subsp. lyrata</name>
    <name type="common">Lyre-leaved rock-cress</name>
    <dbReference type="NCBI Taxonomy" id="81972"/>
    <lineage>
        <taxon>Eukaryota</taxon>
        <taxon>Viridiplantae</taxon>
        <taxon>Streptophyta</taxon>
        <taxon>Embryophyta</taxon>
        <taxon>Tracheophyta</taxon>
        <taxon>Spermatophyta</taxon>
        <taxon>Magnoliopsida</taxon>
        <taxon>eudicotyledons</taxon>
        <taxon>Gunneridae</taxon>
        <taxon>Pentapetalae</taxon>
        <taxon>rosids</taxon>
        <taxon>malvids</taxon>
        <taxon>Brassicales</taxon>
        <taxon>Brassicaceae</taxon>
        <taxon>Camelineae</taxon>
        <taxon>Arabidopsis</taxon>
    </lineage>
</organism>